<organism evidence="1 2">
    <name type="scientific">Xylaria bambusicola</name>
    <dbReference type="NCBI Taxonomy" id="326684"/>
    <lineage>
        <taxon>Eukaryota</taxon>
        <taxon>Fungi</taxon>
        <taxon>Dikarya</taxon>
        <taxon>Ascomycota</taxon>
        <taxon>Pezizomycotina</taxon>
        <taxon>Sordariomycetes</taxon>
        <taxon>Xylariomycetidae</taxon>
        <taxon>Xylariales</taxon>
        <taxon>Xylariaceae</taxon>
        <taxon>Xylaria</taxon>
    </lineage>
</organism>
<keyword evidence="2" id="KW-1185">Reference proteome</keyword>
<dbReference type="Proteomes" id="UP001305414">
    <property type="component" value="Unassembled WGS sequence"/>
</dbReference>
<evidence type="ECO:0000313" key="1">
    <source>
        <dbReference type="EMBL" id="KAK5632284.1"/>
    </source>
</evidence>
<comment type="caution">
    <text evidence="1">The sequence shown here is derived from an EMBL/GenBank/DDBJ whole genome shotgun (WGS) entry which is preliminary data.</text>
</comment>
<dbReference type="AlphaFoldDB" id="A0AAN7V178"/>
<protein>
    <submittedName>
        <fullName evidence="1">Uncharacterized protein</fullName>
    </submittedName>
</protein>
<proteinExistence type="predicted"/>
<accession>A0AAN7V178</accession>
<gene>
    <name evidence="1" type="ORF">RRF57_007998</name>
</gene>
<name>A0AAN7V178_9PEZI</name>
<evidence type="ECO:0000313" key="2">
    <source>
        <dbReference type="Proteomes" id="UP001305414"/>
    </source>
</evidence>
<dbReference type="EMBL" id="JAWHQM010000024">
    <property type="protein sequence ID" value="KAK5632284.1"/>
    <property type="molecule type" value="Genomic_DNA"/>
</dbReference>
<reference evidence="1 2" key="1">
    <citation type="submission" date="2023-10" db="EMBL/GenBank/DDBJ databases">
        <title>Draft genome sequence of Xylaria bambusicola isolate GMP-LS, the root and basal stem rot pathogen of sugarcane in Indonesia.</title>
        <authorList>
            <person name="Selvaraj P."/>
            <person name="Muralishankar V."/>
            <person name="Muruganantham S."/>
            <person name="Sp S."/>
            <person name="Haryani S."/>
            <person name="Lau K.J.X."/>
            <person name="Naqvi N.I."/>
        </authorList>
    </citation>
    <scope>NUCLEOTIDE SEQUENCE [LARGE SCALE GENOMIC DNA]</scope>
    <source>
        <strain evidence="1">GMP-LS</strain>
    </source>
</reference>
<sequence>MSATYEARELHGGSMGLSLSLHSHTAAFRVHVSTEQVLGPAGTPQVPGILPRLSPASSTFAVNGPWGDTSSPPMPQIIPVWESLLGNAKGKDEVERLPWRHVL</sequence>